<evidence type="ECO:0000313" key="2">
    <source>
        <dbReference type="EMBL" id="ALU27581.1"/>
    </source>
</evidence>
<dbReference type="Gene3D" id="3.40.50.150">
    <property type="entry name" value="Vaccinia Virus protein VP39"/>
    <property type="match status" value="1"/>
</dbReference>
<dbReference type="AlphaFoldDB" id="A0AAI8C7X1"/>
<gene>
    <name evidence="2" type="ORF">AS202_16145</name>
</gene>
<name>A0AAI8C7X1_9FLAO</name>
<dbReference type="GO" id="GO:0008168">
    <property type="term" value="F:methyltransferase activity"/>
    <property type="evidence" value="ECO:0007669"/>
    <property type="project" value="UniProtKB-KW"/>
</dbReference>
<dbReference type="SUPFAM" id="SSF53335">
    <property type="entry name" value="S-adenosyl-L-methionine-dependent methyltransferases"/>
    <property type="match status" value="1"/>
</dbReference>
<dbReference type="GO" id="GO:0032259">
    <property type="term" value="P:methylation"/>
    <property type="evidence" value="ECO:0007669"/>
    <property type="project" value="UniProtKB-KW"/>
</dbReference>
<proteinExistence type="predicted"/>
<evidence type="ECO:0000313" key="3">
    <source>
        <dbReference type="Proteomes" id="UP000069030"/>
    </source>
</evidence>
<evidence type="ECO:0000259" key="1">
    <source>
        <dbReference type="Pfam" id="PF13649"/>
    </source>
</evidence>
<protein>
    <submittedName>
        <fullName evidence="2">Methyltransferase</fullName>
    </submittedName>
</protein>
<feature type="domain" description="Methyltransferase" evidence="1">
    <location>
        <begin position="37"/>
        <end position="129"/>
    </location>
</feature>
<dbReference type="RefSeq" id="WP_006264220.1">
    <property type="nucleotide sequence ID" value="NZ_CP013690.1"/>
</dbReference>
<keyword evidence="2" id="KW-0808">Transferase</keyword>
<sequence length="204" mass="23270">MKEFWNERYKEQEYAYGIAPNAYLEEVLKSSRDKEVILMAAEGEGRNAVYAAQKGWSVKAFDQSIEARNKALQLAKQHHVEIDYLVSDVESLSYELASVDAVALIYAHFPESVRRVYHRQLGSYVKAGGTLILEAFAKEHIYKQKENPDVGGPSNPTMLYSVEELKEDFCDFEFINLEEVDIELSEGLYHRGIAKVIRGIAKKK</sequence>
<organism evidence="2 3">
    <name type="scientific">Myroides odoratimimus</name>
    <dbReference type="NCBI Taxonomy" id="76832"/>
    <lineage>
        <taxon>Bacteria</taxon>
        <taxon>Pseudomonadati</taxon>
        <taxon>Bacteroidota</taxon>
        <taxon>Flavobacteriia</taxon>
        <taxon>Flavobacteriales</taxon>
        <taxon>Flavobacteriaceae</taxon>
        <taxon>Myroides</taxon>
    </lineage>
</organism>
<dbReference type="InterPro" id="IPR029063">
    <property type="entry name" value="SAM-dependent_MTases_sf"/>
</dbReference>
<dbReference type="KEGG" id="mod:AS202_16145"/>
<dbReference type="InterPro" id="IPR041698">
    <property type="entry name" value="Methyltransf_25"/>
</dbReference>
<dbReference type="EMBL" id="CP013690">
    <property type="protein sequence ID" value="ALU27581.1"/>
    <property type="molecule type" value="Genomic_DNA"/>
</dbReference>
<dbReference type="Pfam" id="PF13649">
    <property type="entry name" value="Methyltransf_25"/>
    <property type="match status" value="1"/>
</dbReference>
<keyword evidence="2" id="KW-0489">Methyltransferase</keyword>
<accession>A0AAI8C7X1</accession>
<dbReference type="Proteomes" id="UP000069030">
    <property type="component" value="Chromosome"/>
</dbReference>
<reference evidence="2 3" key="1">
    <citation type="journal article" date="2016" name="J. Zhejiang Univ. Sci. B">
        <title>Antibiotic resistance mechanisms of Myroides sp.</title>
        <authorList>
            <person name="Hu S."/>
            <person name="Yuan S."/>
            <person name="Qu H."/>
            <person name="Jiang T."/>
            <person name="Zhou Y."/>
            <person name="Wang M."/>
            <person name="Ming D."/>
        </authorList>
    </citation>
    <scope>NUCLEOTIDE SEQUENCE [LARGE SCALE GENOMIC DNA]</scope>
    <source>
        <strain evidence="2 3">PR63039</strain>
    </source>
</reference>